<gene>
    <name evidence="1" type="ORF">VCB98_10245</name>
</gene>
<accession>A0AAP6JIZ3</accession>
<comment type="caution">
    <text evidence="1">The sequence shown here is derived from an EMBL/GenBank/DDBJ whole genome shotgun (WGS) entry which is preliminary data.</text>
</comment>
<proteinExistence type="predicted"/>
<sequence>MADSFPKSRFPLLASILLGLMLLAWALVPIAGSISLVTGFTEEVDGIHYLNADIEYRLSDEALDALDNGLPLRLTVEVEVRRPRMMWTAATVTRFERVHEIQFQPLTRLYVVESEQTGRRQSFQSYAAAMAELSRIEDLPVLEESRLDPDARYELRMRVKMELRERPDGVGFIARLWTNSSISSGWYQWTLRS</sequence>
<dbReference type="EMBL" id="JAYGII010000023">
    <property type="protein sequence ID" value="MEA5446199.1"/>
    <property type="molecule type" value="Genomic_DNA"/>
</dbReference>
<evidence type="ECO:0000313" key="1">
    <source>
        <dbReference type="EMBL" id="MEA5446199.1"/>
    </source>
</evidence>
<dbReference type="InterPro" id="IPR025500">
    <property type="entry name" value="DUF4390"/>
</dbReference>
<reference evidence="1 2" key="1">
    <citation type="submission" date="2023-12" db="EMBL/GenBank/DDBJ databases">
        <title>Whole-genome sequencing of halo(alkali)philic microorganisms from hypersaline lakes.</title>
        <authorList>
            <person name="Sorokin D.Y."/>
            <person name="Merkel A.Y."/>
            <person name="Messina E."/>
            <person name="Yakimov M."/>
        </authorList>
    </citation>
    <scope>NUCLEOTIDE SEQUENCE [LARGE SCALE GENOMIC DNA]</scope>
    <source>
        <strain evidence="1 2">AB-CW1</strain>
    </source>
</reference>
<name>A0AAP6JIZ3_9GAMM</name>
<protein>
    <submittedName>
        <fullName evidence="1">DUF4390 domain-containing protein</fullName>
    </submittedName>
</protein>
<dbReference type="Proteomes" id="UP001302316">
    <property type="component" value="Unassembled WGS sequence"/>
</dbReference>
<dbReference type="Pfam" id="PF14334">
    <property type="entry name" value="DUF4390"/>
    <property type="match status" value="1"/>
</dbReference>
<dbReference type="RefSeq" id="WP_346052298.1">
    <property type="nucleotide sequence ID" value="NZ_JAYGII010000023.1"/>
</dbReference>
<dbReference type="AlphaFoldDB" id="A0AAP6JIZ3"/>
<organism evidence="1 2">
    <name type="scientific">Natronospira elongata</name>
    <dbReference type="NCBI Taxonomy" id="3110268"/>
    <lineage>
        <taxon>Bacteria</taxon>
        <taxon>Pseudomonadati</taxon>
        <taxon>Pseudomonadota</taxon>
        <taxon>Gammaproteobacteria</taxon>
        <taxon>Natronospirales</taxon>
        <taxon>Natronospiraceae</taxon>
        <taxon>Natronospira</taxon>
    </lineage>
</organism>
<keyword evidence="2" id="KW-1185">Reference proteome</keyword>
<evidence type="ECO:0000313" key="2">
    <source>
        <dbReference type="Proteomes" id="UP001302316"/>
    </source>
</evidence>